<evidence type="ECO:0000313" key="1">
    <source>
        <dbReference type="EMBL" id="ERI79369.1"/>
    </source>
</evidence>
<dbReference type="AlphaFoldDB" id="A0ABC9U1J1"/>
<dbReference type="RefSeq" id="WP_021641428.1">
    <property type="nucleotide sequence ID" value="NZ_KE992856.1"/>
</dbReference>
<evidence type="ECO:0008006" key="3">
    <source>
        <dbReference type="Google" id="ProtNLM"/>
    </source>
</evidence>
<proteinExistence type="predicted"/>
<gene>
    <name evidence="1" type="ORF">CLOSYM_00908</name>
</gene>
<protein>
    <recommendedName>
        <fullName evidence="3">Phage protein, HK97 gp10 family</fullName>
    </recommendedName>
</protein>
<dbReference type="EMBL" id="AWSU01000074">
    <property type="protein sequence ID" value="ERI79369.1"/>
    <property type="molecule type" value="Genomic_DNA"/>
</dbReference>
<comment type="caution">
    <text evidence="1">The sequence shown here is derived from an EMBL/GenBank/DDBJ whole genome shotgun (WGS) entry which is preliminary data.</text>
</comment>
<sequence length="196" mass="21964">MSVKLYIHLENQEQIQKLLQASGKKPKPIIKKAVNEAAQKAREKIYSGVKQGYTVKRSAFTQKDVSIKKATTSRLYAQLEVSGSPLSLTKAYKTAKEGKRTAAKAAVKRGALKKLEKGDLKGFVAKMKAPKKEGEEEQKEHKGIFQRKSQARFPVKELLGPSVSKISETVYRPMEGELQEGLNQALWNFIDEAFRV</sequence>
<dbReference type="Proteomes" id="UP000016491">
    <property type="component" value="Unassembled WGS sequence"/>
</dbReference>
<name>A0ABC9U1J1_CLOSY</name>
<organism evidence="1 2">
    <name type="scientific">[Clostridium] symbiosum ATCC 14940</name>
    <dbReference type="NCBI Taxonomy" id="411472"/>
    <lineage>
        <taxon>Bacteria</taxon>
        <taxon>Bacillati</taxon>
        <taxon>Bacillota</taxon>
        <taxon>Clostridia</taxon>
        <taxon>Lachnospirales</taxon>
        <taxon>Lachnospiraceae</taxon>
        <taxon>Otoolea</taxon>
    </lineage>
</organism>
<accession>A0ABC9U1J1</accession>
<reference evidence="1 2" key="1">
    <citation type="submission" date="2013-07" db="EMBL/GenBank/DDBJ databases">
        <authorList>
            <person name="Weinstock G."/>
            <person name="Sodergren E."/>
            <person name="Wylie T."/>
            <person name="Fulton L."/>
            <person name="Fulton R."/>
            <person name="Fronick C."/>
            <person name="O'Laughlin M."/>
            <person name="Godfrey J."/>
            <person name="Miner T."/>
            <person name="Herter B."/>
            <person name="Appelbaum E."/>
            <person name="Cordes M."/>
            <person name="Lek S."/>
            <person name="Wollam A."/>
            <person name="Pepin K.H."/>
            <person name="Palsikar V.B."/>
            <person name="Mitreva M."/>
            <person name="Wilson R.K."/>
        </authorList>
    </citation>
    <scope>NUCLEOTIDE SEQUENCE [LARGE SCALE GENOMIC DNA]</scope>
    <source>
        <strain evidence="1 2">ATCC 14940</strain>
    </source>
</reference>
<evidence type="ECO:0000313" key="2">
    <source>
        <dbReference type="Proteomes" id="UP000016491"/>
    </source>
</evidence>